<proteinExistence type="predicted"/>
<gene>
    <name evidence="2" type="ORF">ElyMa_003644400</name>
</gene>
<organism evidence="2 3">
    <name type="scientific">Elysia marginata</name>
    <dbReference type="NCBI Taxonomy" id="1093978"/>
    <lineage>
        <taxon>Eukaryota</taxon>
        <taxon>Metazoa</taxon>
        <taxon>Spiralia</taxon>
        <taxon>Lophotrochozoa</taxon>
        <taxon>Mollusca</taxon>
        <taxon>Gastropoda</taxon>
        <taxon>Heterobranchia</taxon>
        <taxon>Euthyneura</taxon>
        <taxon>Panpulmonata</taxon>
        <taxon>Sacoglossa</taxon>
        <taxon>Placobranchoidea</taxon>
        <taxon>Plakobranchidae</taxon>
        <taxon>Elysia</taxon>
    </lineage>
</organism>
<protein>
    <submittedName>
        <fullName evidence="2">Laccase-2</fullName>
    </submittedName>
</protein>
<feature type="signal peptide" evidence="1">
    <location>
        <begin position="1"/>
        <end position="25"/>
    </location>
</feature>
<dbReference type="Proteomes" id="UP000762676">
    <property type="component" value="Unassembled WGS sequence"/>
</dbReference>
<evidence type="ECO:0000313" key="3">
    <source>
        <dbReference type="Proteomes" id="UP000762676"/>
    </source>
</evidence>
<evidence type="ECO:0000256" key="1">
    <source>
        <dbReference type="SAM" id="SignalP"/>
    </source>
</evidence>
<keyword evidence="3" id="KW-1185">Reference proteome</keyword>
<reference evidence="2 3" key="1">
    <citation type="journal article" date="2021" name="Elife">
        <title>Chloroplast acquisition without the gene transfer in kleptoplastic sea slugs, Plakobranchus ocellatus.</title>
        <authorList>
            <person name="Maeda T."/>
            <person name="Takahashi S."/>
            <person name="Yoshida T."/>
            <person name="Shimamura S."/>
            <person name="Takaki Y."/>
            <person name="Nagai Y."/>
            <person name="Toyoda A."/>
            <person name="Suzuki Y."/>
            <person name="Arimoto A."/>
            <person name="Ishii H."/>
            <person name="Satoh N."/>
            <person name="Nishiyama T."/>
            <person name="Hasebe M."/>
            <person name="Maruyama T."/>
            <person name="Minagawa J."/>
            <person name="Obokata J."/>
            <person name="Shigenobu S."/>
        </authorList>
    </citation>
    <scope>NUCLEOTIDE SEQUENCE [LARGE SCALE GENOMIC DNA]</scope>
</reference>
<accession>A0AAV4EVE6</accession>
<dbReference type="AlphaFoldDB" id="A0AAV4EVE6"/>
<feature type="chain" id="PRO_5043450220" evidence="1">
    <location>
        <begin position="26"/>
        <end position="123"/>
    </location>
</feature>
<dbReference type="EMBL" id="BMAT01007471">
    <property type="protein sequence ID" value="GFR64964.1"/>
    <property type="molecule type" value="Genomic_DNA"/>
</dbReference>
<keyword evidence="1" id="KW-0732">Signal</keyword>
<sequence length="123" mass="14018">MRSALNLMTLWWIFEIFTLPRLADAQCRASDEVCEYWLHVEHRLTMMRGREAVYAQEGQLYMWDDVTASQPINVSEVITADGWEGPRLVIAVNGSIPGPPIEVRFRARVGAQICGETVNIMHN</sequence>
<name>A0AAV4EVE6_9GAST</name>
<evidence type="ECO:0000313" key="2">
    <source>
        <dbReference type="EMBL" id="GFR64964.1"/>
    </source>
</evidence>
<comment type="caution">
    <text evidence="2">The sequence shown here is derived from an EMBL/GenBank/DDBJ whole genome shotgun (WGS) entry which is preliminary data.</text>
</comment>